<evidence type="ECO:0000256" key="1">
    <source>
        <dbReference type="ARBA" id="ARBA00004496"/>
    </source>
</evidence>
<dbReference type="AlphaFoldDB" id="A0AAN9VT73"/>
<evidence type="ECO:0000256" key="9">
    <source>
        <dbReference type="SAM" id="MobiDB-lite"/>
    </source>
</evidence>
<protein>
    <recommendedName>
        <fullName evidence="4">RAB6-interacting golgin</fullName>
    </recommendedName>
</protein>
<evidence type="ECO:0000256" key="2">
    <source>
        <dbReference type="ARBA" id="ARBA00004555"/>
    </source>
</evidence>
<evidence type="ECO:0000256" key="4">
    <source>
        <dbReference type="ARBA" id="ARBA00014130"/>
    </source>
</evidence>
<name>A0AAN9VT73_9ORTH</name>
<dbReference type="InterPro" id="IPR007033">
    <property type="entry name" value="GORAB"/>
</dbReference>
<evidence type="ECO:0000313" key="10">
    <source>
        <dbReference type="EMBL" id="KAK7866282.1"/>
    </source>
</evidence>
<dbReference type="PANTHER" id="PTHR21470">
    <property type="entry name" value="RAB6-INTERACTING PROTEIN GORAB"/>
    <property type="match status" value="1"/>
</dbReference>
<keyword evidence="5" id="KW-0963">Cytoplasm</keyword>
<comment type="similarity">
    <text evidence="3">Belongs to the GORAB family.</text>
</comment>
<accession>A0AAN9VT73</accession>
<evidence type="ECO:0000256" key="8">
    <source>
        <dbReference type="SAM" id="Coils"/>
    </source>
</evidence>
<evidence type="ECO:0000256" key="5">
    <source>
        <dbReference type="ARBA" id="ARBA00022490"/>
    </source>
</evidence>
<dbReference type="EMBL" id="JAZDUA010000150">
    <property type="protein sequence ID" value="KAK7866282.1"/>
    <property type="molecule type" value="Genomic_DNA"/>
</dbReference>
<reference evidence="10 11" key="1">
    <citation type="submission" date="2024-03" db="EMBL/GenBank/DDBJ databases">
        <title>The genome assembly and annotation of the cricket Gryllus longicercus Weissman &amp; Gray.</title>
        <authorList>
            <person name="Szrajer S."/>
            <person name="Gray D."/>
            <person name="Ylla G."/>
        </authorList>
    </citation>
    <scope>NUCLEOTIDE SEQUENCE [LARGE SCALE GENOMIC DNA]</scope>
    <source>
        <strain evidence="10">DAG 2021-001</strain>
        <tissue evidence="10">Whole body minus gut</tissue>
    </source>
</reference>
<evidence type="ECO:0000256" key="3">
    <source>
        <dbReference type="ARBA" id="ARBA00005599"/>
    </source>
</evidence>
<feature type="compositionally biased region" description="Low complexity" evidence="9">
    <location>
        <begin position="344"/>
        <end position="355"/>
    </location>
</feature>
<feature type="compositionally biased region" description="Basic and acidic residues" evidence="9">
    <location>
        <begin position="390"/>
        <end position="399"/>
    </location>
</feature>
<comment type="subcellular location">
    <subcellularLocation>
        <location evidence="1">Cytoplasm</location>
    </subcellularLocation>
    <subcellularLocation>
        <location evidence="2">Golgi apparatus</location>
    </subcellularLocation>
</comment>
<organism evidence="10 11">
    <name type="scientific">Gryllus longicercus</name>
    <dbReference type="NCBI Taxonomy" id="2509291"/>
    <lineage>
        <taxon>Eukaryota</taxon>
        <taxon>Metazoa</taxon>
        <taxon>Ecdysozoa</taxon>
        <taxon>Arthropoda</taxon>
        <taxon>Hexapoda</taxon>
        <taxon>Insecta</taxon>
        <taxon>Pterygota</taxon>
        <taxon>Neoptera</taxon>
        <taxon>Polyneoptera</taxon>
        <taxon>Orthoptera</taxon>
        <taxon>Ensifera</taxon>
        <taxon>Gryllidea</taxon>
        <taxon>Grylloidea</taxon>
        <taxon>Gryllidae</taxon>
        <taxon>Gryllinae</taxon>
        <taxon>Gryllus</taxon>
    </lineage>
</organism>
<keyword evidence="11" id="KW-1185">Reference proteome</keyword>
<keyword evidence="7 8" id="KW-0175">Coiled coil</keyword>
<evidence type="ECO:0000313" key="11">
    <source>
        <dbReference type="Proteomes" id="UP001378592"/>
    </source>
</evidence>
<dbReference type="Proteomes" id="UP001378592">
    <property type="component" value="Unassembled WGS sequence"/>
</dbReference>
<evidence type="ECO:0000256" key="7">
    <source>
        <dbReference type="ARBA" id="ARBA00023054"/>
    </source>
</evidence>
<dbReference type="GO" id="GO:1905515">
    <property type="term" value="P:non-motile cilium assembly"/>
    <property type="evidence" value="ECO:0007669"/>
    <property type="project" value="TreeGrafter"/>
</dbReference>
<dbReference type="GO" id="GO:0005794">
    <property type="term" value="C:Golgi apparatus"/>
    <property type="evidence" value="ECO:0007669"/>
    <property type="project" value="UniProtKB-SubCell"/>
</dbReference>
<gene>
    <name evidence="10" type="ORF">R5R35_007114</name>
</gene>
<proteinExistence type="inferred from homology"/>
<feature type="region of interest" description="Disordered" evidence="9">
    <location>
        <begin position="324"/>
        <end position="399"/>
    </location>
</feature>
<sequence length="399" mass="44395">MWDGFSEADIERLKSGECPTKGLTAGSGPVVAARRQATHLRGSARKNSARERLLRPGAGGSGDADAGAVDIPDGARLSAPKVVERKNQDNSRLTPKNEDENSQLISIPDSKDNECETTPLTKEKTLNVETSTNQGPVCIKIKEGKNYEVLSSEKTPLDEFQSRHKMMEEQNRRRKELLAKALADRKKKTHAEARRLQQIQEELQKLDVLLSNDVGILRNQIEAASLEFMDAQKRYDKAEKEFLEAKLHLFGKLERKELLTEHLCKIIEQNEMRKAKKLSELMDKLELENPVEYTEEEQKNTVGSVIIPTLCALDEVSYSACNTLKSRQPEPKHSLKTSSEELENNLSSNSVQSSSVAPTKDSADAVEDSNSTAMNKVEAVDTTTYATEEIGDKLAKESV</sequence>
<feature type="coiled-coil region" evidence="8">
    <location>
        <begin position="186"/>
        <end position="241"/>
    </location>
</feature>
<feature type="region of interest" description="Disordered" evidence="9">
    <location>
        <begin position="1"/>
        <end position="116"/>
    </location>
</feature>
<keyword evidence="6" id="KW-0333">Golgi apparatus</keyword>
<dbReference type="PANTHER" id="PTHR21470:SF2">
    <property type="entry name" value="RAB6-INTERACTING GOLGIN"/>
    <property type="match status" value="1"/>
</dbReference>
<feature type="compositionally biased region" description="Basic and acidic residues" evidence="9">
    <location>
        <begin position="82"/>
        <end position="99"/>
    </location>
</feature>
<evidence type="ECO:0000256" key="6">
    <source>
        <dbReference type="ARBA" id="ARBA00023034"/>
    </source>
</evidence>
<comment type="caution">
    <text evidence="10">The sequence shown here is derived from an EMBL/GenBank/DDBJ whole genome shotgun (WGS) entry which is preliminary data.</text>
</comment>